<reference evidence="3" key="2">
    <citation type="submission" date="2015-01" db="EMBL/GenBank/DDBJ databases">
        <title>Evolutionary Origins and Diversification of the Mycorrhizal Mutualists.</title>
        <authorList>
            <consortium name="DOE Joint Genome Institute"/>
            <consortium name="Mycorrhizal Genomics Consortium"/>
            <person name="Kohler A."/>
            <person name="Kuo A."/>
            <person name="Nagy L.G."/>
            <person name="Floudas D."/>
            <person name="Copeland A."/>
            <person name="Barry K.W."/>
            <person name="Cichocki N."/>
            <person name="Veneault-Fourrey C."/>
            <person name="LaButti K."/>
            <person name="Lindquist E.A."/>
            <person name="Lipzen A."/>
            <person name="Lundell T."/>
            <person name="Morin E."/>
            <person name="Murat C."/>
            <person name="Riley R."/>
            <person name="Ohm R."/>
            <person name="Sun H."/>
            <person name="Tunlid A."/>
            <person name="Henrissat B."/>
            <person name="Grigoriev I.V."/>
            <person name="Hibbett D.S."/>
            <person name="Martin F."/>
        </authorList>
    </citation>
    <scope>NUCLEOTIDE SEQUENCE [LARGE SCALE GENOMIC DNA]</scope>
    <source>
        <strain evidence="3">Ve08.2h10</strain>
    </source>
</reference>
<proteinExistence type="predicted"/>
<organism evidence="2 3">
    <name type="scientific">Paxillus rubicundulus Ve08.2h10</name>
    <dbReference type="NCBI Taxonomy" id="930991"/>
    <lineage>
        <taxon>Eukaryota</taxon>
        <taxon>Fungi</taxon>
        <taxon>Dikarya</taxon>
        <taxon>Basidiomycota</taxon>
        <taxon>Agaricomycotina</taxon>
        <taxon>Agaricomycetes</taxon>
        <taxon>Agaricomycetidae</taxon>
        <taxon>Boletales</taxon>
        <taxon>Paxilineae</taxon>
        <taxon>Paxillaceae</taxon>
        <taxon>Paxillus</taxon>
    </lineage>
</organism>
<keyword evidence="3" id="KW-1185">Reference proteome</keyword>
<evidence type="ECO:0000256" key="1">
    <source>
        <dbReference type="SAM" id="MobiDB-lite"/>
    </source>
</evidence>
<dbReference type="HOGENOM" id="CLU_1825902_0_0_1"/>
<accession>A0A0D0C919</accession>
<dbReference type="OrthoDB" id="2675274at2759"/>
<name>A0A0D0C919_9AGAM</name>
<evidence type="ECO:0000313" key="3">
    <source>
        <dbReference type="Proteomes" id="UP000054538"/>
    </source>
</evidence>
<protein>
    <submittedName>
        <fullName evidence="2">Uncharacterized protein</fullName>
    </submittedName>
</protein>
<dbReference type="EMBL" id="KN826294">
    <property type="protein sequence ID" value="KIK79392.1"/>
    <property type="molecule type" value="Genomic_DNA"/>
</dbReference>
<feature type="compositionally biased region" description="Low complexity" evidence="1">
    <location>
        <begin position="89"/>
        <end position="102"/>
    </location>
</feature>
<gene>
    <name evidence="2" type="ORF">PAXRUDRAFT_281613</name>
</gene>
<reference evidence="2 3" key="1">
    <citation type="submission" date="2014-04" db="EMBL/GenBank/DDBJ databases">
        <authorList>
            <consortium name="DOE Joint Genome Institute"/>
            <person name="Kuo A."/>
            <person name="Kohler A."/>
            <person name="Jargeat P."/>
            <person name="Nagy L.G."/>
            <person name="Floudas D."/>
            <person name="Copeland A."/>
            <person name="Barry K.W."/>
            <person name="Cichocki N."/>
            <person name="Veneault-Fourrey C."/>
            <person name="LaButti K."/>
            <person name="Lindquist E.A."/>
            <person name="Lipzen A."/>
            <person name="Lundell T."/>
            <person name="Morin E."/>
            <person name="Murat C."/>
            <person name="Sun H."/>
            <person name="Tunlid A."/>
            <person name="Henrissat B."/>
            <person name="Grigoriev I.V."/>
            <person name="Hibbett D.S."/>
            <person name="Martin F."/>
            <person name="Nordberg H.P."/>
            <person name="Cantor M.N."/>
            <person name="Hua S.X."/>
        </authorList>
    </citation>
    <scope>NUCLEOTIDE SEQUENCE [LARGE SCALE GENOMIC DNA]</scope>
    <source>
        <strain evidence="2 3">Ve08.2h10</strain>
    </source>
</reference>
<sequence length="146" mass="16558">MYTTQIRFSKRRSLSLHYSRNLNAVPIPPTLANSPHLSSPNSIFWQKSSAPKCPSQLDDEWLGDMVPLDRSPVPEVDTKSEASNEMEPSPTSSSDSWDSDLSILPCRSSPHDIFMTARRVPMQWYTPQPNLDHVPLIMLFHNHASQ</sequence>
<evidence type="ECO:0000313" key="2">
    <source>
        <dbReference type="EMBL" id="KIK79392.1"/>
    </source>
</evidence>
<dbReference type="AlphaFoldDB" id="A0A0D0C919"/>
<dbReference type="InParanoid" id="A0A0D0C919"/>
<feature type="region of interest" description="Disordered" evidence="1">
    <location>
        <begin position="64"/>
        <end position="103"/>
    </location>
</feature>
<dbReference type="Proteomes" id="UP000054538">
    <property type="component" value="Unassembled WGS sequence"/>
</dbReference>